<organism evidence="1 2">
    <name type="scientific">Kribbella italica</name>
    <dbReference type="NCBI Taxonomy" id="1540520"/>
    <lineage>
        <taxon>Bacteria</taxon>
        <taxon>Bacillati</taxon>
        <taxon>Actinomycetota</taxon>
        <taxon>Actinomycetes</taxon>
        <taxon>Propionibacteriales</taxon>
        <taxon>Kribbellaceae</taxon>
        <taxon>Kribbella</taxon>
    </lineage>
</organism>
<evidence type="ECO:0008006" key="3">
    <source>
        <dbReference type="Google" id="ProtNLM"/>
    </source>
</evidence>
<keyword evidence="2" id="KW-1185">Reference proteome</keyword>
<dbReference type="EMBL" id="JACHMY010000001">
    <property type="protein sequence ID" value="MBB5840531.1"/>
    <property type="molecule type" value="Genomic_DNA"/>
</dbReference>
<reference evidence="1 2" key="1">
    <citation type="submission" date="2020-08" db="EMBL/GenBank/DDBJ databases">
        <title>Sequencing the genomes of 1000 actinobacteria strains.</title>
        <authorList>
            <person name="Klenk H.-P."/>
        </authorList>
    </citation>
    <scope>NUCLEOTIDE SEQUENCE [LARGE SCALE GENOMIC DNA]</scope>
    <source>
        <strain evidence="1 2">DSM 28967</strain>
    </source>
</reference>
<dbReference type="Proteomes" id="UP000549971">
    <property type="component" value="Unassembled WGS sequence"/>
</dbReference>
<protein>
    <recommendedName>
        <fullName evidence="3">Arsenate reductase</fullName>
    </recommendedName>
</protein>
<dbReference type="RefSeq" id="WP_184802956.1">
    <property type="nucleotide sequence ID" value="NZ_JACHMY010000001.1"/>
</dbReference>
<evidence type="ECO:0000313" key="1">
    <source>
        <dbReference type="EMBL" id="MBB5840531.1"/>
    </source>
</evidence>
<accession>A0A7W9JE87</accession>
<proteinExistence type="predicted"/>
<name>A0A7W9JE87_9ACTN</name>
<comment type="caution">
    <text evidence="1">The sequence shown here is derived from an EMBL/GenBank/DDBJ whole genome shotgun (WGS) entry which is preliminary data.</text>
</comment>
<gene>
    <name evidence="1" type="ORF">HDA39_007265</name>
</gene>
<sequence>MCTSDTSPSSTGLDWVPASCTLPTVEQPIRVAEFDDLFSSSVRGAERIDATTLRLDVAADAEARARDLASRESTCCSFFGFDFAPVGDVVEMTVTVPAAHVAVLDAFATRATAAVGHGARAAG</sequence>
<dbReference type="AlphaFoldDB" id="A0A7W9JE87"/>
<evidence type="ECO:0000313" key="2">
    <source>
        <dbReference type="Proteomes" id="UP000549971"/>
    </source>
</evidence>